<name>A0AAD7DQ07_MYCRO</name>
<organism evidence="1 2">
    <name type="scientific">Mycena rosella</name>
    <name type="common">Pink bonnet</name>
    <name type="synonym">Agaricus rosellus</name>
    <dbReference type="NCBI Taxonomy" id="1033263"/>
    <lineage>
        <taxon>Eukaryota</taxon>
        <taxon>Fungi</taxon>
        <taxon>Dikarya</taxon>
        <taxon>Basidiomycota</taxon>
        <taxon>Agaricomycotina</taxon>
        <taxon>Agaricomycetes</taxon>
        <taxon>Agaricomycetidae</taxon>
        <taxon>Agaricales</taxon>
        <taxon>Marasmiineae</taxon>
        <taxon>Mycenaceae</taxon>
        <taxon>Mycena</taxon>
    </lineage>
</organism>
<evidence type="ECO:0000313" key="2">
    <source>
        <dbReference type="Proteomes" id="UP001221757"/>
    </source>
</evidence>
<comment type="caution">
    <text evidence="1">The sequence shown here is derived from an EMBL/GenBank/DDBJ whole genome shotgun (WGS) entry which is preliminary data.</text>
</comment>
<reference evidence="1" key="1">
    <citation type="submission" date="2023-03" db="EMBL/GenBank/DDBJ databases">
        <title>Massive genome expansion in bonnet fungi (Mycena s.s.) driven by repeated elements and novel gene families across ecological guilds.</title>
        <authorList>
            <consortium name="Lawrence Berkeley National Laboratory"/>
            <person name="Harder C.B."/>
            <person name="Miyauchi S."/>
            <person name="Viragh M."/>
            <person name="Kuo A."/>
            <person name="Thoen E."/>
            <person name="Andreopoulos B."/>
            <person name="Lu D."/>
            <person name="Skrede I."/>
            <person name="Drula E."/>
            <person name="Henrissat B."/>
            <person name="Morin E."/>
            <person name="Kohler A."/>
            <person name="Barry K."/>
            <person name="LaButti K."/>
            <person name="Morin E."/>
            <person name="Salamov A."/>
            <person name="Lipzen A."/>
            <person name="Mereny Z."/>
            <person name="Hegedus B."/>
            <person name="Baldrian P."/>
            <person name="Stursova M."/>
            <person name="Weitz H."/>
            <person name="Taylor A."/>
            <person name="Grigoriev I.V."/>
            <person name="Nagy L.G."/>
            <person name="Martin F."/>
            <person name="Kauserud H."/>
        </authorList>
    </citation>
    <scope>NUCLEOTIDE SEQUENCE</scope>
    <source>
        <strain evidence="1">CBHHK067</strain>
    </source>
</reference>
<keyword evidence="2" id="KW-1185">Reference proteome</keyword>
<dbReference type="EMBL" id="JARKIE010000032">
    <property type="protein sequence ID" value="KAJ7696988.1"/>
    <property type="molecule type" value="Genomic_DNA"/>
</dbReference>
<gene>
    <name evidence="1" type="ORF">B0H17DRAFT_1130639</name>
</gene>
<dbReference type="AlphaFoldDB" id="A0AAD7DQ07"/>
<accession>A0AAD7DQ07</accession>
<sequence length="133" mass="14483">MVRASTTGKAAAVKKKPSNRIKTPITKAKPAKKKAAQGGLNTCCVVMEEHLEHVARPTLATPNSSELTTWPLAERHQSASFNSVGACIVPRRREESELITGPVGTSRQYLVPLPLVRNTDARASPVFTRREEP</sequence>
<evidence type="ECO:0000313" key="1">
    <source>
        <dbReference type="EMBL" id="KAJ7696988.1"/>
    </source>
</evidence>
<dbReference type="Proteomes" id="UP001221757">
    <property type="component" value="Unassembled WGS sequence"/>
</dbReference>
<protein>
    <submittedName>
        <fullName evidence="1">Uncharacterized protein</fullName>
    </submittedName>
</protein>
<proteinExistence type="predicted"/>